<name>A0AAE6NTM0_STRPT</name>
<dbReference type="InterPro" id="IPR041685">
    <property type="entry name" value="AAA_GajA/Old/RecF-like"/>
</dbReference>
<evidence type="ECO:0000313" key="4">
    <source>
        <dbReference type="Proteomes" id="UP000325458"/>
    </source>
</evidence>
<proteinExistence type="predicted"/>
<accession>A0AAE6NTM0</accession>
<evidence type="ECO:0000313" key="3">
    <source>
        <dbReference type="EMBL" id="QEV57321.1"/>
    </source>
</evidence>
<dbReference type="Pfam" id="PF13175">
    <property type="entry name" value="AAA_15"/>
    <property type="match status" value="1"/>
</dbReference>
<dbReference type="Proteomes" id="UP000325458">
    <property type="component" value="Chromosome"/>
</dbReference>
<organism evidence="3 4">
    <name type="scientific">Streptomyces platensis</name>
    <dbReference type="NCBI Taxonomy" id="58346"/>
    <lineage>
        <taxon>Bacteria</taxon>
        <taxon>Bacillati</taxon>
        <taxon>Actinomycetota</taxon>
        <taxon>Actinomycetes</taxon>
        <taxon>Kitasatosporales</taxon>
        <taxon>Streptomycetaceae</taxon>
        <taxon>Streptomyces</taxon>
    </lineage>
</organism>
<evidence type="ECO:0000256" key="1">
    <source>
        <dbReference type="SAM" id="MobiDB-lite"/>
    </source>
</evidence>
<gene>
    <name evidence="3" type="ORF">CP981_37430</name>
</gene>
<feature type="domain" description="Endonuclease GajA/Old nuclease/RecF-like AAA" evidence="2">
    <location>
        <begin position="7"/>
        <end position="54"/>
    </location>
</feature>
<evidence type="ECO:0000259" key="2">
    <source>
        <dbReference type="Pfam" id="PF13175"/>
    </source>
</evidence>
<dbReference type="EMBL" id="CP023691">
    <property type="protein sequence ID" value="QEV57321.1"/>
    <property type="molecule type" value="Genomic_DNA"/>
</dbReference>
<protein>
    <recommendedName>
        <fullName evidence="2">Endonuclease GajA/Old nuclease/RecF-like AAA domain-containing protein</fullName>
    </recommendedName>
</protein>
<reference evidence="3 4" key="1">
    <citation type="submission" date="2017-09" db="EMBL/GenBank/DDBJ databases">
        <authorList>
            <person name="Lee N."/>
            <person name="Cho B.-K."/>
        </authorList>
    </citation>
    <scope>NUCLEOTIDE SEQUENCE [LARGE SCALE GENOMIC DNA]</scope>
    <source>
        <strain evidence="3 4">ATCC 23948</strain>
    </source>
</reference>
<dbReference type="AlphaFoldDB" id="A0AAE6NTM0"/>
<dbReference type="KEGG" id="spla:CP981_37430"/>
<feature type="compositionally biased region" description="Low complexity" evidence="1">
    <location>
        <begin position="77"/>
        <end position="88"/>
    </location>
</feature>
<feature type="compositionally biased region" description="Low complexity" evidence="1">
    <location>
        <begin position="117"/>
        <end position="127"/>
    </location>
</feature>
<feature type="region of interest" description="Disordered" evidence="1">
    <location>
        <begin position="63"/>
        <end position="146"/>
    </location>
</feature>
<sequence length="218" mass="21423">MRCVPSPLAASGLGYANTLFIATVMAELDAAAEADLTVLLVEEPEAHLHPQLQTPAAALSAASGARVAPSTGDRSVAAGGASAGAGDDALPHPVGRGQRRGSDRHGPVPSAAVHRLAGPATAGTPAGVEKAPDAASGPLPGRHQERAAVSLARCPGGRDIRAVTATRAGPAGAGPGAAGGPRQAAARIRGAGAVLRRHPCHRGRGRIRGVPARADGTG</sequence>